<name>A0A2P2C2N6_9ZZZZ</name>
<protein>
    <submittedName>
        <fullName evidence="1">Uncharacterized protein</fullName>
    </submittedName>
</protein>
<sequence>MSSLLAAAVLATAGLLPLPLPVPSPAHEPAPAQQVAVTGVLDAPDGRLKRGCKDYHYSYAVESPSEDWTFDITMQDRAGKGVNAQSLIGPNDPTSGTLDFRLCRWATKAGVFTLKGQLVSYGGAEETSVTVTEAFRLRARTR</sequence>
<accession>A0A2P2C2N6</accession>
<evidence type="ECO:0000313" key="1">
    <source>
        <dbReference type="EMBL" id="CUR56283.1"/>
    </source>
</evidence>
<organism evidence="1">
    <name type="scientific">metagenome</name>
    <dbReference type="NCBI Taxonomy" id="256318"/>
    <lineage>
        <taxon>unclassified sequences</taxon>
        <taxon>metagenomes</taxon>
    </lineage>
</organism>
<reference evidence="1" key="1">
    <citation type="submission" date="2015-08" db="EMBL/GenBank/DDBJ databases">
        <authorList>
            <person name="Babu N.S."/>
            <person name="Beckwith C.J."/>
            <person name="Beseler K.G."/>
            <person name="Brison A."/>
            <person name="Carone J.V."/>
            <person name="Caskin T.P."/>
            <person name="Diamond M."/>
            <person name="Durham M.E."/>
            <person name="Foxe J.M."/>
            <person name="Go M."/>
            <person name="Henderson B.A."/>
            <person name="Jones I.B."/>
            <person name="McGettigan J.A."/>
            <person name="Micheletti S.J."/>
            <person name="Nasrallah M.E."/>
            <person name="Ortiz D."/>
            <person name="Piller C.R."/>
            <person name="Privatt S.R."/>
            <person name="Schneider S.L."/>
            <person name="Sharp S."/>
            <person name="Smith T.C."/>
            <person name="Stanton J.D."/>
            <person name="Ullery H.E."/>
            <person name="Wilson R.J."/>
            <person name="Serrano M.G."/>
            <person name="Buck G."/>
            <person name="Lee V."/>
            <person name="Wang Y."/>
            <person name="Carvalho R."/>
            <person name="Voegtly L."/>
            <person name="Shi R."/>
            <person name="Duckworth R."/>
            <person name="Johnson A."/>
            <person name="Loviza R."/>
            <person name="Walstead R."/>
            <person name="Shah Z."/>
            <person name="Kiflezghi M."/>
            <person name="Wade K."/>
            <person name="Ball S.L."/>
            <person name="Bradley K.W."/>
            <person name="Asai D.J."/>
            <person name="Bowman C.A."/>
            <person name="Russell D.A."/>
            <person name="Pope W.H."/>
            <person name="Jacobs-Sera D."/>
            <person name="Hendrix R.W."/>
            <person name="Hatfull G.F."/>
        </authorList>
    </citation>
    <scope>NUCLEOTIDE SEQUENCE</scope>
</reference>
<dbReference type="EMBL" id="CZKB01000003">
    <property type="protein sequence ID" value="CUR56283.1"/>
    <property type="molecule type" value="Genomic_DNA"/>
</dbReference>
<proteinExistence type="predicted"/>
<dbReference type="AlphaFoldDB" id="A0A2P2C2N6"/>
<gene>
    <name evidence="1" type="ORF">NOCA1110003</name>
</gene>